<proteinExistence type="predicted"/>
<sequence length="200" mass="21903">MNGLVFQSKLRALMWVRAVHNELSVEERLWWFCPIKSWNEAFKAGMGGGLWCPPRKGWVKFNLYGVVNEDEAGCGGVLRDLNGVARAVFSGPIVAKDSLVAEVVAIIIALEMFLAMAEIDSKVASLGNVCFAIADKNGNDLAFALAVAEENYLVPAKLVVLVSGHRWTCAVSKNQFTSAMRTEDLFLQHKDARLNSSDGL</sequence>
<evidence type="ECO:0008006" key="3">
    <source>
        <dbReference type="Google" id="ProtNLM"/>
    </source>
</evidence>
<gene>
    <name evidence="1" type="ORF">CXB51_021822</name>
</gene>
<dbReference type="OrthoDB" id="1391789at2759"/>
<evidence type="ECO:0000313" key="2">
    <source>
        <dbReference type="Proteomes" id="UP000701853"/>
    </source>
</evidence>
<dbReference type="PANTHER" id="PTHR47723:SF19">
    <property type="entry name" value="POLYNUCLEOTIDYL TRANSFERASE, RIBONUCLEASE H-LIKE SUPERFAMILY PROTEIN"/>
    <property type="match status" value="1"/>
</dbReference>
<dbReference type="PANTHER" id="PTHR47723">
    <property type="entry name" value="OS05G0353850 PROTEIN"/>
    <property type="match status" value="1"/>
</dbReference>
<name>A0A8J6CVG4_9ROSI</name>
<dbReference type="Proteomes" id="UP000701853">
    <property type="component" value="Chromosome 8"/>
</dbReference>
<keyword evidence="2" id="KW-1185">Reference proteome</keyword>
<dbReference type="EMBL" id="JAHUZN010000008">
    <property type="protein sequence ID" value="KAG8484941.1"/>
    <property type="molecule type" value="Genomic_DNA"/>
</dbReference>
<dbReference type="InterPro" id="IPR053151">
    <property type="entry name" value="RNase_H-like"/>
</dbReference>
<protein>
    <recommendedName>
        <fullName evidence="3">RNase H type-1 domain-containing protein</fullName>
    </recommendedName>
</protein>
<evidence type="ECO:0000313" key="1">
    <source>
        <dbReference type="EMBL" id="KAG8484941.1"/>
    </source>
</evidence>
<dbReference type="AlphaFoldDB" id="A0A8J6CVG4"/>
<accession>A0A8J6CVG4</accession>
<reference evidence="1 2" key="1">
    <citation type="journal article" date="2021" name="bioRxiv">
        <title>The Gossypium anomalum genome as a resource for cotton improvement and evolutionary analysis of hybrid incompatibility.</title>
        <authorList>
            <person name="Grover C.E."/>
            <person name="Yuan D."/>
            <person name="Arick M.A."/>
            <person name="Miller E.R."/>
            <person name="Hu G."/>
            <person name="Peterson D.G."/>
            <person name="Wendel J.F."/>
            <person name="Udall J.A."/>
        </authorList>
    </citation>
    <scope>NUCLEOTIDE SEQUENCE [LARGE SCALE GENOMIC DNA]</scope>
    <source>
        <strain evidence="1">JFW-Udall</strain>
        <tissue evidence="1">Leaf</tissue>
    </source>
</reference>
<comment type="caution">
    <text evidence="1">The sequence shown here is derived from an EMBL/GenBank/DDBJ whole genome shotgun (WGS) entry which is preliminary data.</text>
</comment>
<organism evidence="1 2">
    <name type="scientific">Gossypium anomalum</name>
    <dbReference type="NCBI Taxonomy" id="47600"/>
    <lineage>
        <taxon>Eukaryota</taxon>
        <taxon>Viridiplantae</taxon>
        <taxon>Streptophyta</taxon>
        <taxon>Embryophyta</taxon>
        <taxon>Tracheophyta</taxon>
        <taxon>Spermatophyta</taxon>
        <taxon>Magnoliopsida</taxon>
        <taxon>eudicotyledons</taxon>
        <taxon>Gunneridae</taxon>
        <taxon>Pentapetalae</taxon>
        <taxon>rosids</taxon>
        <taxon>malvids</taxon>
        <taxon>Malvales</taxon>
        <taxon>Malvaceae</taxon>
        <taxon>Malvoideae</taxon>
        <taxon>Gossypium</taxon>
    </lineage>
</organism>